<dbReference type="AlphaFoldDB" id="A0A8K1D4D5"/>
<name>A0A8K1D4D5_9PASS</name>
<dbReference type="EMBL" id="SWJQ01005046">
    <property type="protein sequence ID" value="TRZ05298.1"/>
    <property type="molecule type" value="Genomic_DNA"/>
</dbReference>
<feature type="region of interest" description="Disordered" evidence="1">
    <location>
        <begin position="32"/>
        <end position="67"/>
    </location>
</feature>
<evidence type="ECO:0000256" key="1">
    <source>
        <dbReference type="SAM" id="MobiDB-lite"/>
    </source>
</evidence>
<feature type="non-terminal residue" evidence="2">
    <location>
        <position position="1"/>
    </location>
</feature>
<keyword evidence="3" id="KW-1185">Reference proteome</keyword>
<sequence length="67" mass="7038">SPTRPLGLWIPVLTCPAKGGKSSSYGMRPTTSLWGCTQAPPTPSPSKPAQSRALGLPSPHGLQPRFQ</sequence>
<evidence type="ECO:0000313" key="3">
    <source>
        <dbReference type="Proteomes" id="UP000796761"/>
    </source>
</evidence>
<comment type="caution">
    <text evidence="2">The sequence shown here is derived from an EMBL/GenBank/DDBJ whole genome shotgun (WGS) entry which is preliminary data.</text>
</comment>
<protein>
    <submittedName>
        <fullName evidence="2">Uncharacterized protein</fullName>
    </submittedName>
</protein>
<organism evidence="2 3">
    <name type="scientific">Zosterops borbonicus</name>
    <dbReference type="NCBI Taxonomy" id="364589"/>
    <lineage>
        <taxon>Eukaryota</taxon>
        <taxon>Metazoa</taxon>
        <taxon>Chordata</taxon>
        <taxon>Craniata</taxon>
        <taxon>Vertebrata</taxon>
        <taxon>Euteleostomi</taxon>
        <taxon>Archelosauria</taxon>
        <taxon>Archosauria</taxon>
        <taxon>Dinosauria</taxon>
        <taxon>Saurischia</taxon>
        <taxon>Theropoda</taxon>
        <taxon>Coelurosauria</taxon>
        <taxon>Aves</taxon>
        <taxon>Neognathae</taxon>
        <taxon>Neoaves</taxon>
        <taxon>Telluraves</taxon>
        <taxon>Australaves</taxon>
        <taxon>Passeriformes</taxon>
        <taxon>Sylvioidea</taxon>
        <taxon>Zosteropidae</taxon>
        <taxon>Zosterops</taxon>
    </lineage>
</organism>
<reference evidence="2" key="1">
    <citation type="submission" date="2019-04" db="EMBL/GenBank/DDBJ databases">
        <title>Genome assembly of Zosterops borbonicus 15179.</title>
        <authorList>
            <person name="Leroy T."/>
            <person name="Anselmetti Y."/>
            <person name="Tilak M.-K."/>
            <person name="Nabholz B."/>
        </authorList>
    </citation>
    <scope>NUCLEOTIDE SEQUENCE</scope>
    <source>
        <strain evidence="2">HGM_15179</strain>
        <tissue evidence="2">Muscle</tissue>
    </source>
</reference>
<dbReference type="Proteomes" id="UP000796761">
    <property type="component" value="Unassembled WGS sequence"/>
</dbReference>
<evidence type="ECO:0000313" key="2">
    <source>
        <dbReference type="EMBL" id="TRZ05298.1"/>
    </source>
</evidence>
<accession>A0A8K1D4D5</accession>
<gene>
    <name evidence="2" type="ORF">HGM15179_021809</name>
</gene>
<feature type="non-terminal residue" evidence="2">
    <location>
        <position position="67"/>
    </location>
</feature>
<proteinExistence type="predicted"/>